<keyword evidence="1" id="KW-0472">Membrane</keyword>
<evidence type="ECO:0000313" key="3">
    <source>
        <dbReference type="Proteomes" id="UP001283361"/>
    </source>
</evidence>
<accession>A0AAE1E8X2</accession>
<keyword evidence="1" id="KW-1133">Transmembrane helix</keyword>
<evidence type="ECO:0000256" key="1">
    <source>
        <dbReference type="SAM" id="Phobius"/>
    </source>
</evidence>
<reference evidence="2" key="1">
    <citation type="journal article" date="2023" name="G3 (Bethesda)">
        <title>A reference genome for the long-term kleptoplast-retaining sea slug Elysia crispata morphotype clarki.</title>
        <authorList>
            <person name="Eastman K.E."/>
            <person name="Pendleton A.L."/>
            <person name="Shaikh M.A."/>
            <person name="Suttiyut T."/>
            <person name="Ogas R."/>
            <person name="Tomko P."/>
            <person name="Gavelis G."/>
            <person name="Widhalm J.R."/>
            <person name="Wisecaver J.H."/>
        </authorList>
    </citation>
    <scope>NUCLEOTIDE SEQUENCE</scope>
    <source>
        <strain evidence="2">ECLA1</strain>
    </source>
</reference>
<dbReference type="AlphaFoldDB" id="A0AAE1E8X2"/>
<name>A0AAE1E8X2_9GAST</name>
<dbReference type="Proteomes" id="UP001283361">
    <property type="component" value="Unassembled WGS sequence"/>
</dbReference>
<evidence type="ECO:0000313" key="2">
    <source>
        <dbReference type="EMBL" id="KAK3798704.1"/>
    </source>
</evidence>
<protein>
    <submittedName>
        <fullName evidence="2">Uncharacterized protein</fullName>
    </submittedName>
</protein>
<keyword evidence="1" id="KW-0812">Transmembrane</keyword>
<gene>
    <name evidence="2" type="ORF">RRG08_029484</name>
</gene>
<comment type="caution">
    <text evidence="2">The sequence shown here is derived from an EMBL/GenBank/DDBJ whole genome shotgun (WGS) entry which is preliminary data.</text>
</comment>
<proteinExistence type="predicted"/>
<keyword evidence="3" id="KW-1185">Reference proteome</keyword>
<sequence>MSSVVDTYCSTTALFDDQSCVEDSCTEEERRHDVAVLTAHDALTGSQVDDELTCEAKSVLYVSTARLPRIKWMGCGQCRWRQAGVLLLGIFLTLSALTLVMVGAIRSRDHSALKVVHVKQPVDVSNLGEANFTIAQLLKLTSIAPREASGAVVNLWASSYRLASSQPPQLQHSKIENNLWRRVDLQYDVSIASVRITKEAQVLVSYKRILAF</sequence>
<feature type="transmembrane region" description="Helical" evidence="1">
    <location>
        <begin position="83"/>
        <end position="105"/>
    </location>
</feature>
<dbReference type="EMBL" id="JAWDGP010000638">
    <property type="protein sequence ID" value="KAK3798704.1"/>
    <property type="molecule type" value="Genomic_DNA"/>
</dbReference>
<organism evidence="2 3">
    <name type="scientific">Elysia crispata</name>
    <name type="common">lettuce slug</name>
    <dbReference type="NCBI Taxonomy" id="231223"/>
    <lineage>
        <taxon>Eukaryota</taxon>
        <taxon>Metazoa</taxon>
        <taxon>Spiralia</taxon>
        <taxon>Lophotrochozoa</taxon>
        <taxon>Mollusca</taxon>
        <taxon>Gastropoda</taxon>
        <taxon>Heterobranchia</taxon>
        <taxon>Euthyneura</taxon>
        <taxon>Panpulmonata</taxon>
        <taxon>Sacoglossa</taxon>
        <taxon>Placobranchoidea</taxon>
        <taxon>Plakobranchidae</taxon>
        <taxon>Elysia</taxon>
    </lineage>
</organism>